<evidence type="ECO:0000313" key="3">
    <source>
        <dbReference type="Proteomes" id="UP000779900"/>
    </source>
</evidence>
<dbReference type="InterPro" id="IPR011990">
    <property type="entry name" value="TPR-like_helical_dom_sf"/>
</dbReference>
<dbReference type="AlphaFoldDB" id="A0A937XCD1"/>
<dbReference type="Proteomes" id="UP000779900">
    <property type="component" value="Unassembled WGS sequence"/>
</dbReference>
<feature type="chain" id="PRO_5037735650" description="Tetratricopeptide repeat protein" evidence="1">
    <location>
        <begin position="23"/>
        <end position="239"/>
    </location>
</feature>
<dbReference type="SUPFAM" id="SSF48452">
    <property type="entry name" value="TPR-like"/>
    <property type="match status" value="1"/>
</dbReference>
<organism evidence="2 3">
    <name type="scientific">candidate division WOR-3 bacterium</name>
    <dbReference type="NCBI Taxonomy" id="2052148"/>
    <lineage>
        <taxon>Bacteria</taxon>
        <taxon>Bacteria division WOR-3</taxon>
    </lineage>
</organism>
<keyword evidence="1" id="KW-0732">Signal</keyword>
<dbReference type="EMBL" id="VGIR01000018">
    <property type="protein sequence ID" value="MBM3331085.1"/>
    <property type="molecule type" value="Genomic_DNA"/>
</dbReference>
<comment type="caution">
    <text evidence="2">The sequence shown here is derived from an EMBL/GenBank/DDBJ whole genome shotgun (WGS) entry which is preliminary data.</text>
</comment>
<proteinExistence type="predicted"/>
<accession>A0A937XCD1</accession>
<protein>
    <recommendedName>
        <fullName evidence="4">Tetratricopeptide repeat protein</fullName>
    </recommendedName>
</protein>
<sequence>MKRLLLLAAIVTLAGAATTDRAEYMFFNRHLNRTWLDSAYNMLAKAHAAEPKDEHLLYLWSRIHIQKGDDAATKGDKLSYFGRAKAIAETLIAANDKSDEGHCWWGVAQGRIGQTRGVLNSLFMVPGLKKAFSRALEINPKHPTALDALGVLYYELPGFAGGDLYKSEQYYKRGIESAPNYCLIRLDLAKVYVKQKRWLATRTQLNALLATADPLYPADAELDDKPEARELLKQIGNKE</sequence>
<name>A0A937XCD1_UNCW3</name>
<reference evidence="2" key="1">
    <citation type="submission" date="2019-03" db="EMBL/GenBank/DDBJ databases">
        <title>Lake Tanganyika Metagenome-Assembled Genomes (MAGs).</title>
        <authorList>
            <person name="Tran P."/>
        </authorList>
    </citation>
    <scope>NUCLEOTIDE SEQUENCE</scope>
    <source>
        <strain evidence="2">K_DeepCast_150m_m2_040</strain>
    </source>
</reference>
<dbReference type="Gene3D" id="1.25.40.10">
    <property type="entry name" value="Tetratricopeptide repeat domain"/>
    <property type="match status" value="1"/>
</dbReference>
<gene>
    <name evidence="2" type="ORF">FJY68_04435</name>
</gene>
<evidence type="ECO:0008006" key="4">
    <source>
        <dbReference type="Google" id="ProtNLM"/>
    </source>
</evidence>
<evidence type="ECO:0000313" key="2">
    <source>
        <dbReference type="EMBL" id="MBM3331085.1"/>
    </source>
</evidence>
<feature type="signal peptide" evidence="1">
    <location>
        <begin position="1"/>
        <end position="22"/>
    </location>
</feature>
<evidence type="ECO:0000256" key="1">
    <source>
        <dbReference type="SAM" id="SignalP"/>
    </source>
</evidence>